<dbReference type="Gene3D" id="3.30.370.10">
    <property type="entry name" value="Barstar-like"/>
    <property type="match status" value="1"/>
</dbReference>
<dbReference type="RefSeq" id="WP_154174472.1">
    <property type="nucleotide sequence ID" value="NZ_WJXZ01000004.1"/>
</dbReference>
<dbReference type="Proteomes" id="UP000441754">
    <property type="component" value="Unassembled WGS sequence"/>
</dbReference>
<evidence type="ECO:0000256" key="1">
    <source>
        <dbReference type="ARBA" id="ARBA00006845"/>
    </source>
</evidence>
<organism evidence="3 4">
    <name type="scientific">Larkinella terrae</name>
    <dbReference type="NCBI Taxonomy" id="2025311"/>
    <lineage>
        <taxon>Bacteria</taxon>
        <taxon>Pseudomonadati</taxon>
        <taxon>Bacteroidota</taxon>
        <taxon>Cytophagia</taxon>
        <taxon>Cytophagales</taxon>
        <taxon>Spirosomataceae</taxon>
        <taxon>Larkinella</taxon>
    </lineage>
</organism>
<evidence type="ECO:0000313" key="3">
    <source>
        <dbReference type="EMBL" id="MRS61056.1"/>
    </source>
</evidence>
<evidence type="ECO:0000313" key="4">
    <source>
        <dbReference type="Proteomes" id="UP000441754"/>
    </source>
</evidence>
<keyword evidence="4" id="KW-1185">Reference proteome</keyword>
<name>A0A7K0EHW7_9BACT</name>
<evidence type="ECO:0000259" key="2">
    <source>
        <dbReference type="Pfam" id="PF01337"/>
    </source>
</evidence>
<dbReference type="OrthoDB" id="7575400at2"/>
<comment type="similarity">
    <text evidence="1">Belongs to the barstar family.</text>
</comment>
<dbReference type="InterPro" id="IPR035905">
    <property type="entry name" value="Barstar-like_sf"/>
</dbReference>
<feature type="domain" description="Barstar (barnase inhibitor)" evidence="2">
    <location>
        <begin position="20"/>
        <end position="114"/>
    </location>
</feature>
<dbReference type="SUPFAM" id="SSF52038">
    <property type="entry name" value="Barstar-related"/>
    <property type="match status" value="1"/>
</dbReference>
<dbReference type="EMBL" id="WJXZ01000004">
    <property type="protein sequence ID" value="MRS61056.1"/>
    <property type="molecule type" value="Genomic_DNA"/>
</dbReference>
<comment type="caution">
    <text evidence="3">The sequence shown here is derived from an EMBL/GenBank/DDBJ whole genome shotgun (WGS) entry which is preliminary data.</text>
</comment>
<dbReference type="InterPro" id="IPR000468">
    <property type="entry name" value="Barstar"/>
</dbReference>
<gene>
    <name evidence="3" type="ORF">GJJ30_07115</name>
</gene>
<proteinExistence type="inferred from homology"/>
<reference evidence="3 4" key="1">
    <citation type="journal article" date="2018" name="Antonie Van Leeuwenhoek">
        <title>Larkinella terrae sp. nov., isolated from soil on Jeju Island, South Korea.</title>
        <authorList>
            <person name="Ten L.N."/>
            <person name="Jeon J."/>
            <person name="Park S.J."/>
            <person name="Park S."/>
            <person name="Lee S.Y."/>
            <person name="Kim M.K."/>
            <person name="Jung H.Y."/>
        </authorList>
    </citation>
    <scope>NUCLEOTIDE SEQUENCE [LARGE SCALE GENOMIC DNA]</scope>
    <source>
        <strain evidence="3 4">KCTC 52001</strain>
    </source>
</reference>
<dbReference type="Pfam" id="PF01337">
    <property type="entry name" value="Barstar"/>
    <property type="match status" value="1"/>
</dbReference>
<protein>
    <submittedName>
        <fullName evidence="3">Barnase inhibitor</fullName>
    </submittedName>
</protein>
<accession>A0A7K0EHW7</accession>
<sequence length="145" mass="16773">MANFRFVSSDSDLKPYADFRLARIDGQQAKTLKQFYEQIARELRFPDEFEFGLESLDDALNDLDWLEEDKIAVYITDTDAFLSQEKSDAKKVDVLNILDAAAEDWKWVDEEEEGVASRQLVILFQPSDSLVALFEKEDFAYDRAV</sequence>
<dbReference type="AlphaFoldDB" id="A0A7K0EHW7"/>